<name>A0A2N5PFZ6_MEDGN</name>
<accession>A0A2N5PFZ6</accession>
<dbReference type="RefSeq" id="WP_101884119.1">
    <property type="nucleotide sequence ID" value="NZ_NIHT01000015.1"/>
</dbReference>
<evidence type="ECO:0000313" key="7">
    <source>
        <dbReference type="EMBL" id="PLT74071.1"/>
    </source>
</evidence>
<dbReference type="PANTHER" id="PTHR10534">
    <property type="entry name" value="PYRIDOXAL KINASE"/>
    <property type="match status" value="1"/>
</dbReference>
<sequence length="276" mass="30551">MSYKKILTIQDISCVGQCSLTVALPILSACGMETCILPSAILSTHTAGFQDFTFRDLTDDMPNIQKHWQKENIKFSAIYTGYLGSTKQIGYVKDILSTMGTSDCVRVVDPAMADNGKLYPAFDGEYVEAMKELCGSADILLPNITEACFLADMEYHEVYDETYIKVLLEKLSLLGAKSIVLTGVGYAPEKTGVVVYENGEMRYYEHDKISKGCHGTGDIYASAFTGALMNDKSMFEAAKIAADYTVKCIINTQGDADHWYRAKFETALRDLIDMLD</sequence>
<evidence type="ECO:0000256" key="3">
    <source>
        <dbReference type="ARBA" id="ARBA00022741"/>
    </source>
</evidence>
<keyword evidence="3" id="KW-0547">Nucleotide-binding</keyword>
<comment type="caution">
    <text evidence="7">The sequence shown here is derived from an EMBL/GenBank/DDBJ whole genome shotgun (WGS) entry which is preliminary data.</text>
</comment>
<dbReference type="PANTHER" id="PTHR10534:SF2">
    <property type="entry name" value="PYRIDOXAL KINASE"/>
    <property type="match status" value="1"/>
</dbReference>
<evidence type="ECO:0000256" key="1">
    <source>
        <dbReference type="ARBA" id="ARBA00012104"/>
    </source>
</evidence>
<dbReference type="GO" id="GO:0008478">
    <property type="term" value="F:pyridoxal kinase activity"/>
    <property type="evidence" value="ECO:0007669"/>
    <property type="project" value="UniProtKB-EC"/>
</dbReference>
<dbReference type="GO" id="GO:0005524">
    <property type="term" value="F:ATP binding"/>
    <property type="evidence" value="ECO:0007669"/>
    <property type="project" value="UniProtKB-KW"/>
</dbReference>
<feature type="domain" description="Pyridoxamine kinase/Phosphomethylpyrimidine kinase" evidence="6">
    <location>
        <begin position="29"/>
        <end position="251"/>
    </location>
</feature>
<dbReference type="Gene3D" id="3.40.1190.20">
    <property type="match status" value="1"/>
</dbReference>
<dbReference type="GO" id="GO:0005829">
    <property type="term" value="C:cytosol"/>
    <property type="evidence" value="ECO:0007669"/>
    <property type="project" value="TreeGrafter"/>
</dbReference>
<dbReference type="SUPFAM" id="SSF53613">
    <property type="entry name" value="Ribokinase-like"/>
    <property type="match status" value="1"/>
</dbReference>
<dbReference type="PROSITE" id="PS51257">
    <property type="entry name" value="PROKAR_LIPOPROTEIN"/>
    <property type="match status" value="1"/>
</dbReference>
<keyword evidence="5" id="KW-0067">ATP-binding</keyword>
<dbReference type="EC" id="2.7.1.35" evidence="1"/>
<dbReference type="EMBL" id="NIHT01000015">
    <property type="protein sequence ID" value="PLT74071.1"/>
    <property type="molecule type" value="Genomic_DNA"/>
</dbReference>
<gene>
    <name evidence="7" type="ORF">CDL23_10615</name>
</gene>
<keyword evidence="2" id="KW-0808">Transferase</keyword>
<evidence type="ECO:0000313" key="8">
    <source>
        <dbReference type="Proteomes" id="UP000235093"/>
    </source>
</evidence>
<dbReference type="InterPro" id="IPR013749">
    <property type="entry name" value="PM/HMP-P_kinase-1"/>
</dbReference>
<evidence type="ECO:0000256" key="5">
    <source>
        <dbReference type="ARBA" id="ARBA00022840"/>
    </source>
</evidence>
<dbReference type="NCBIfam" id="NF005491">
    <property type="entry name" value="PRK07105.1"/>
    <property type="match status" value="1"/>
</dbReference>
<dbReference type="GO" id="GO:0009443">
    <property type="term" value="P:pyridoxal 5'-phosphate salvage"/>
    <property type="evidence" value="ECO:0007669"/>
    <property type="project" value="InterPro"/>
</dbReference>
<evidence type="ECO:0000256" key="4">
    <source>
        <dbReference type="ARBA" id="ARBA00022777"/>
    </source>
</evidence>
<reference evidence="7 8" key="1">
    <citation type="journal article" date="2017" name="Genome Med.">
        <title>A novel Ruminococcus gnavus clade enriched in inflammatory bowel disease patients.</title>
        <authorList>
            <person name="Hall A.B."/>
            <person name="Yassour M."/>
            <person name="Sauk J."/>
            <person name="Garner A."/>
            <person name="Jiang X."/>
            <person name="Arthur T."/>
            <person name="Lagoudas G.K."/>
            <person name="Vatanen T."/>
            <person name="Fornelos N."/>
            <person name="Wilson R."/>
            <person name="Bertha M."/>
            <person name="Cohen M."/>
            <person name="Garber J."/>
            <person name="Khalili H."/>
            <person name="Gevers D."/>
            <person name="Ananthakrishnan A.N."/>
            <person name="Kugathasan S."/>
            <person name="Lander E.S."/>
            <person name="Blainey P."/>
            <person name="Vlamakis H."/>
            <person name="Xavier R.J."/>
            <person name="Huttenhower C."/>
        </authorList>
    </citation>
    <scope>NUCLEOTIDE SEQUENCE [LARGE SCALE GENOMIC DNA]</scope>
    <source>
        <strain evidence="7 8">RJX1125</strain>
    </source>
</reference>
<dbReference type="InterPro" id="IPR029056">
    <property type="entry name" value="Ribokinase-like"/>
</dbReference>
<dbReference type="Pfam" id="PF08543">
    <property type="entry name" value="Phos_pyr_kin"/>
    <property type="match status" value="1"/>
</dbReference>
<dbReference type="InterPro" id="IPR004625">
    <property type="entry name" value="PyrdxlKinase"/>
</dbReference>
<keyword evidence="4 7" id="KW-0418">Kinase</keyword>
<dbReference type="AlphaFoldDB" id="A0A2N5PFZ6"/>
<dbReference type="Proteomes" id="UP000235093">
    <property type="component" value="Unassembled WGS sequence"/>
</dbReference>
<proteinExistence type="predicted"/>
<dbReference type="CDD" id="cd01173">
    <property type="entry name" value="pyridoxal_pyridoxamine_kinase"/>
    <property type="match status" value="1"/>
</dbReference>
<organism evidence="7 8">
    <name type="scientific">Mediterraneibacter gnavus</name>
    <name type="common">Ruminococcus gnavus</name>
    <dbReference type="NCBI Taxonomy" id="33038"/>
    <lineage>
        <taxon>Bacteria</taxon>
        <taxon>Bacillati</taxon>
        <taxon>Bacillota</taxon>
        <taxon>Clostridia</taxon>
        <taxon>Lachnospirales</taxon>
        <taxon>Lachnospiraceae</taxon>
        <taxon>Mediterraneibacter</taxon>
    </lineage>
</organism>
<protein>
    <recommendedName>
        <fullName evidence="1">pyridoxal kinase</fullName>
        <ecNumber evidence="1">2.7.1.35</ecNumber>
    </recommendedName>
</protein>
<evidence type="ECO:0000256" key="2">
    <source>
        <dbReference type="ARBA" id="ARBA00022679"/>
    </source>
</evidence>
<evidence type="ECO:0000259" key="6">
    <source>
        <dbReference type="Pfam" id="PF08543"/>
    </source>
</evidence>